<sequence length="549" mass="61171">MSTLTRYTSVLSLSYPVALALYFTPATAEDVPEFPKYWNYKVTHSYQDRLQTAIDAAYQGVARLDTDHYDRKFALFSVLARLDMITNETRFKRIGDYPLYLNTQFWDCTAWPCKPESMDPNDSEVTVFATALFFRFSALLVTATHGQNSTYLATAEQSAKFLVGRMGNIETLALGDISAHEYGINIRKGDPSSCDNEVLYGTPMELATLQSLAGLLIEGLLALLPITGDPTINQTVTSAILHPESPIEEGKAPLSGVLAGTCWTREGNIFFLRGLSEAVKMTTLSSDLHNYIRSFIGVQYNAIMTNVRSDHIYGCTWGGDQPTSYNMINQTLSLRLLVDAIDIFNETDVGQGPSPSTIPTAIPEGPPVKVIAGSVAGGVALLVVLLLFACFLRRRKSRISDGTASQLSFNPFYVDPTLEITPFEWDPYQHMAEDEPRPAHWCTKDRTIRNQAVQEKRSENVPSPATSVPNDIGSQPPPLSTPEARVEDEREPYIRVPLGTSFPDAVRMLYQRMWQHQEGVENPPDYHSHSGATEVPQHRRNMEEDLSRE</sequence>
<evidence type="ECO:0000256" key="1">
    <source>
        <dbReference type="SAM" id="MobiDB-lite"/>
    </source>
</evidence>
<name>A0A0W0FQU1_MONRR</name>
<keyword evidence="2" id="KW-0812">Transmembrane</keyword>
<feature type="region of interest" description="Disordered" evidence="1">
    <location>
        <begin position="519"/>
        <end position="549"/>
    </location>
</feature>
<protein>
    <recommendedName>
        <fullName evidence="6">Glycoside hydrolase family 76 protein</fullName>
    </recommendedName>
</protein>
<keyword evidence="3" id="KW-0732">Signal</keyword>
<evidence type="ECO:0000256" key="2">
    <source>
        <dbReference type="SAM" id="Phobius"/>
    </source>
</evidence>
<evidence type="ECO:0000313" key="5">
    <source>
        <dbReference type="Proteomes" id="UP000054988"/>
    </source>
</evidence>
<evidence type="ECO:0000313" key="4">
    <source>
        <dbReference type="EMBL" id="KTB38586.1"/>
    </source>
</evidence>
<dbReference type="AlphaFoldDB" id="A0A0W0FQU1"/>
<feature type="signal peptide" evidence="3">
    <location>
        <begin position="1"/>
        <end position="28"/>
    </location>
</feature>
<feature type="region of interest" description="Disordered" evidence="1">
    <location>
        <begin position="452"/>
        <end position="488"/>
    </location>
</feature>
<comment type="caution">
    <text evidence="4">The sequence shown here is derived from an EMBL/GenBank/DDBJ whole genome shotgun (WGS) entry which is preliminary data.</text>
</comment>
<feature type="transmembrane region" description="Helical" evidence="2">
    <location>
        <begin position="370"/>
        <end position="392"/>
    </location>
</feature>
<dbReference type="EMBL" id="LATX01001749">
    <property type="protein sequence ID" value="KTB38586.1"/>
    <property type="molecule type" value="Genomic_DNA"/>
</dbReference>
<accession>A0A0W0FQU1</accession>
<evidence type="ECO:0008006" key="6">
    <source>
        <dbReference type="Google" id="ProtNLM"/>
    </source>
</evidence>
<dbReference type="Proteomes" id="UP000054988">
    <property type="component" value="Unassembled WGS sequence"/>
</dbReference>
<evidence type="ECO:0000256" key="3">
    <source>
        <dbReference type="SAM" id="SignalP"/>
    </source>
</evidence>
<feature type="compositionally biased region" description="Polar residues" evidence="1">
    <location>
        <begin position="460"/>
        <end position="473"/>
    </location>
</feature>
<gene>
    <name evidence="4" type="ORF">WG66_8844</name>
</gene>
<organism evidence="4 5">
    <name type="scientific">Moniliophthora roreri</name>
    <name type="common">Frosty pod rot fungus</name>
    <name type="synonym">Monilia roreri</name>
    <dbReference type="NCBI Taxonomy" id="221103"/>
    <lineage>
        <taxon>Eukaryota</taxon>
        <taxon>Fungi</taxon>
        <taxon>Dikarya</taxon>
        <taxon>Basidiomycota</taxon>
        <taxon>Agaricomycotina</taxon>
        <taxon>Agaricomycetes</taxon>
        <taxon>Agaricomycetidae</taxon>
        <taxon>Agaricales</taxon>
        <taxon>Marasmiineae</taxon>
        <taxon>Marasmiaceae</taxon>
        <taxon>Moniliophthora</taxon>
    </lineage>
</organism>
<feature type="chain" id="PRO_5006902023" description="Glycoside hydrolase family 76 protein" evidence="3">
    <location>
        <begin position="29"/>
        <end position="549"/>
    </location>
</feature>
<proteinExistence type="predicted"/>
<feature type="compositionally biased region" description="Basic and acidic residues" evidence="1">
    <location>
        <begin position="536"/>
        <end position="549"/>
    </location>
</feature>
<keyword evidence="2" id="KW-0472">Membrane</keyword>
<keyword evidence="2" id="KW-1133">Transmembrane helix</keyword>
<reference evidence="4 5" key="1">
    <citation type="submission" date="2015-12" db="EMBL/GenBank/DDBJ databases">
        <title>Draft genome sequence of Moniliophthora roreri, the causal agent of frosty pod rot of cacao.</title>
        <authorList>
            <person name="Aime M.C."/>
            <person name="Diaz-Valderrama J.R."/>
            <person name="Kijpornyongpan T."/>
            <person name="Phillips-Mora W."/>
        </authorList>
    </citation>
    <scope>NUCLEOTIDE SEQUENCE [LARGE SCALE GENOMIC DNA]</scope>
    <source>
        <strain evidence="4 5">MCA 2952</strain>
    </source>
</reference>